<dbReference type="RefSeq" id="XP_009837070.1">
    <property type="nucleotide sequence ID" value="XM_009838768.1"/>
</dbReference>
<sequence length="441" mass="49321">MSVLREECFEVIGQSLGLDRLAPGCAAELAPEIELRLREIIQDAMKFKSHARRDRLTVRDINQALSSRNMEVLYGFGAGNSTKFRKISPGLYITDEVEVSVADILNAPLPTIPFEPTVHMHWLAVEGVQPKIPENDVADSSSSVVDNPLPTVTMNAPDPSSSGVERKPLVKHVLTDEMQLYFDKVTDAIKSDEYARQHAAYASLTKDPGLHQLLPYFSKFIYDEVKHSQRDLTLLTAILRMARCLLSNSSLRIELYLEQLIPSILTCVLNRQLCENPADDHWAVRKSAAQLMAQICHRFGGSYESLQLRVSKTYHEAFLDPTRPFTSQYGAIVGCLYLGPLVMESLLFPHVATYLARLEPVMSPQNPNLVQRLEALHCVGILEQAAGQYLSQHIQPGQHATLSRECLDTMHVLDAVFGETLTPYICPSLGDQATTYMDLTW</sequence>
<dbReference type="GO" id="GO:0005669">
    <property type="term" value="C:transcription factor TFIID complex"/>
    <property type="evidence" value="ECO:0007669"/>
    <property type="project" value="InterPro"/>
</dbReference>
<dbReference type="InterPro" id="IPR009072">
    <property type="entry name" value="Histone-fold"/>
</dbReference>
<dbReference type="SUPFAM" id="SSF48371">
    <property type="entry name" value="ARM repeat"/>
    <property type="match status" value="1"/>
</dbReference>
<feature type="compositionally biased region" description="Polar residues" evidence="6">
    <location>
        <begin position="150"/>
        <end position="163"/>
    </location>
</feature>
<evidence type="ECO:0000256" key="1">
    <source>
        <dbReference type="ARBA" id="ARBA00004123"/>
    </source>
</evidence>
<dbReference type="Gene3D" id="1.10.20.10">
    <property type="entry name" value="Histone, subunit A"/>
    <property type="match status" value="1"/>
</dbReference>
<dbReference type="InterPro" id="IPR016024">
    <property type="entry name" value="ARM-type_fold"/>
</dbReference>
<dbReference type="STRING" id="112090.W4G3N8"/>
<name>W4G3N8_APHAT</name>
<dbReference type="GO" id="GO:0046695">
    <property type="term" value="C:SLIK (SAGA-like) complex"/>
    <property type="evidence" value="ECO:0007669"/>
    <property type="project" value="InterPro"/>
</dbReference>
<feature type="region of interest" description="Disordered" evidence="6">
    <location>
        <begin position="136"/>
        <end position="165"/>
    </location>
</feature>
<feature type="domain" description="TATA box binding protein associated factor (TAF) histone-like fold" evidence="7">
    <location>
        <begin position="2"/>
        <end position="68"/>
    </location>
</feature>
<dbReference type="CDD" id="cd08050">
    <property type="entry name" value="TAF6C"/>
    <property type="match status" value="1"/>
</dbReference>
<dbReference type="GO" id="GO:0051123">
    <property type="term" value="P:RNA polymerase II preinitiation complex assembly"/>
    <property type="evidence" value="ECO:0007669"/>
    <property type="project" value="TreeGrafter"/>
</dbReference>
<keyword evidence="4" id="KW-0804">Transcription</keyword>
<evidence type="ECO:0000256" key="2">
    <source>
        <dbReference type="ARBA" id="ARBA00007688"/>
    </source>
</evidence>
<comment type="subcellular location">
    <subcellularLocation>
        <location evidence="1">Nucleus</location>
    </subcellularLocation>
</comment>
<dbReference type="Gene3D" id="1.25.40.770">
    <property type="entry name" value="TAF6, C-terminal HEAT repeat domain"/>
    <property type="match status" value="1"/>
</dbReference>
<dbReference type="InterPro" id="IPR011442">
    <property type="entry name" value="TAF6_C"/>
</dbReference>
<dbReference type="GO" id="GO:0000124">
    <property type="term" value="C:SAGA complex"/>
    <property type="evidence" value="ECO:0007669"/>
    <property type="project" value="InterPro"/>
</dbReference>
<comment type="similarity">
    <text evidence="2">Belongs to the TAF6 family.</text>
</comment>
<evidence type="ECO:0000313" key="8">
    <source>
        <dbReference type="EMBL" id="ETV73644.1"/>
    </source>
</evidence>
<dbReference type="GeneID" id="20813745"/>
<dbReference type="OrthoDB" id="361039at2759"/>
<dbReference type="GO" id="GO:0003713">
    <property type="term" value="F:transcription coactivator activity"/>
    <property type="evidence" value="ECO:0007669"/>
    <property type="project" value="TreeGrafter"/>
</dbReference>
<dbReference type="Pfam" id="PF07571">
    <property type="entry name" value="TAF6_C"/>
    <property type="match status" value="1"/>
</dbReference>
<dbReference type="Pfam" id="PF02969">
    <property type="entry name" value="TAF"/>
    <property type="match status" value="1"/>
</dbReference>
<evidence type="ECO:0000256" key="3">
    <source>
        <dbReference type="ARBA" id="ARBA00023015"/>
    </source>
</evidence>
<organism evidence="8">
    <name type="scientific">Aphanomyces astaci</name>
    <name type="common">Crayfish plague agent</name>
    <dbReference type="NCBI Taxonomy" id="112090"/>
    <lineage>
        <taxon>Eukaryota</taxon>
        <taxon>Sar</taxon>
        <taxon>Stramenopiles</taxon>
        <taxon>Oomycota</taxon>
        <taxon>Saprolegniomycetes</taxon>
        <taxon>Saprolegniales</taxon>
        <taxon>Verrucalvaceae</taxon>
        <taxon>Aphanomyces</taxon>
    </lineage>
</organism>
<keyword evidence="3" id="KW-0805">Transcription regulation</keyword>
<dbReference type="PANTHER" id="PTHR10221">
    <property type="entry name" value="TRANSCRIPTION INITIATION FACTOR TFIID SUBUNIT 6"/>
    <property type="match status" value="1"/>
</dbReference>
<dbReference type="FunFam" id="1.25.40.770:FF:000001">
    <property type="entry name" value="Transcription initiation factor TFIID subunit 6"/>
    <property type="match status" value="1"/>
</dbReference>
<dbReference type="GO" id="GO:0016251">
    <property type="term" value="F:RNA polymerase II general transcription initiation factor activity"/>
    <property type="evidence" value="ECO:0007669"/>
    <property type="project" value="InterPro"/>
</dbReference>
<evidence type="ECO:0000256" key="5">
    <source>
        <dbReference type="ARBA" id="ARBA00023242"/>
    </source>
</evidence>
<proteinExistence type="inferred from homology"/>
<dbReference type="CDD" id="cd22931">
    <property type="entry name" value="HFD_TAF6"/>
    <property type="match status" value="1"/>
</dbReference>
<dbReference type="PANTHER" id="PTHR10221:SF9">
    <property type="entry name" value="TRANSCRIPTION INITIATION FACTOR TFIID SUBUNIT 6"/>
    <property type="match status" value="1"/>
</dbReference>
<accession>W4G3N8</accession>
<protein>
    <recommendedName>
        <fullName evidence="7">TATA box binding protein associated factor (TAF) histone-like fold domain-containing protein</fullName>
    </recommendedName>
</protein>
<dbReference type="GO" id="GO:0046982">
    <property type="term" value="F:protein heterodimerization activity"/>
    <property type="evidence" value="ECO:0007669"/>
    <property type="project" value="InterPro"/>
</dbReference>
<dbReference type="AlphaFoldDB" id="W4G3N8"/>
<dbReference type="InterPro" id="IPR037796">
    <property type="entry name" value="TAF6"/>
</dbReference>
<evidence type="ECO:0000256" key="6">
    <source>
        <dbReference type="SAM" id="MobiDB-lite"/>
    </source>
</evidence>
<evidence type="ECO:0000259" key="7">
    <source>
        <dbReference type="SMART" id="SM00803"/>
    </source>
</evidence>
<dbReference type="SMART" id="SM00803">
    <property type="entry name" value="TAF"/>
    <property type="match status" value="1"/>
</dbReference>
<dbReference type="InterPro" id="IPR004823">
    <property type="entry name" value="TAF_TATA-bd_Histone-like_dom"/>
</dbReference>
<gene>
    <name evidence="8" type="ORF">H257_11749</name>
</gene>
<dbReference type="EMBL" id="KI913148">
    <property type="protein sequence ID" value="ETV73644.1"/>
    <property type="molecule type" value="Genomic_DNA"/>
</dbReference>
<dbReference type="InterPro" id="IPR046344">
    <property type="entry name" value="TAF6_C_sf"/>
</dbReference>
<dbReference type="VEuPathDB" id="FungiDB:H257_11749"/>
<evidence type="ECO:0000256" key="4">
    <source>
        <dbReference type="ARBA" id="ARBA00023163"/>
    </source>
</evidence>
<dbReference type="SUPFAM" id="SSF47113">
    <property type="entry name" value="Histone-fold"/>
    <property type="match status" value="1"/>
</dbReference>
<keyword evidence="5" id="KW-0539">Nucleus</keyword>
<reference evidence="8" key="1">
    <citation type="submission" date="2013-12" db="EMBL/GenBank/DDBJ databases">
        <title>The Genome Sequence of Aphanomyces astaci APO3.</title>
        <authorList>
            <consortium name="The Broad Institute Genomics Platform"/>
            <person name="Russ C."/>
            <person name="Tyler B."/>
            <person name="van West P."/>
            <person name="Dieguez-Uribeondo J."/>
            <person name="Young S.K."/>
            <person name="Zeng Q."/>
            <person name="Gargeya S."/>
            <person name="Fitzgerald M."/>
            <person name="Abouelleil A."/>
            <person name="Alvarado L."/>
            <person name="Chapman S.B."/>
            <person name="Gainer-Dewar J."/>
            <person name="Goldberg J."/>
            <person name="Griggs A."/>
            <person name="Gujja S."/>
            <person name="Hansen M."/>
            <person name="Howarth C."/>
            <person name="Imamovic A."/>
            <person name="Ireland A."/>
            <person name="Larimer J."/>
            <person name="McCowan C."/>
            <person name="Murphy C."/>
            <person name="Pearson M."/>
            <person name="Poon T.W."/>
            <person name="Priest M."/>
            <person name="Roberts A."/>
            <person name="Saif S."/>
            <person name="Shea T."/>
            <person name="Sykes S."/>
            <person name="Wortman J."/>
            <person name="Nusbaum C."/>
            <person name="Birren B."/>
        </authorList>
    </citation>
    <scope>NUCLEOTIDE SEQUENCE [LARGE SCALE GENOMIC DNA]</scope>
    <source>
        <strain evidence="8">APO3</strain>
    </source>
</reference>